<dbReference type="GO" id="GO:0000724">
    <property type="term" value="P:double-strand break repair via homologous recombination"/>
    <property type="evidence" value="ECO:0007669"/>
    <property type="project" value="InterPro"/>
</dbReference>
<dbReference type="PANTHER" id="PTHR46644:SF2">
    <property type="entry name" value="DNA REPAIR PROTEIN XRCC2"/>
    <property type="match status" value="1"/>
</dbReference>
<dbReference type="InterPro" id="IPR027417">
    <property type="entry name" value="P-loop_NTPase"/>
</dbReference>
<dbReference type="PANTHER" id="PTHR46644">
    <property type="entry name" value="DNA REPAIR PROTEIN XRCC2"/>
    <property type="match status" value="1"/>
</dbReference>
<dbReference type="EMBL" id="KV425551">
    <property type="protein sequence ID" value="KZT30503.1"/>
    <property type="molecule type" value="Genomic_DNA"/>
</dbReference>
<dbReference type="Proteomes" id="UP000076761">
    <property type="component" value="Unassembled WGS sequence"/>
</dbReference>
<dbReference type="GO" id="GO:0005815">
    <property type="term" value="C:microtubule organizing center"/>
    <property type="evidence" value="ECO:0007669"/>
    <property type="project" value="TreeGrafter"/>
</dbReference>
<dbReference type="GO" id="GO:0000400">
    <property type="term" value="F:four-way junction DNA binding"/>
    <property type="evidence" value="ECO:0007669"/>
    <property type="project" value="TreeGrafter"/>
</dbReference>
<dbReference type="STRING" id="1314782.A0A165W130"/>
<dbReference type="GO" id="GO:0042148">
    <property type="term" value="P:DNA strand invasion"/>
    <property type="evidence" value="ECO:0007669"/>
    <property type="project" value="TreeGrafter"/>
</dbReference>
<dbReference type="SUPFAM" id="SSF52540">
    <property type="entry name" value="P-loop containing nucleoside triphosphate hydrolases"/>
    <property type="match status" value="1"/>
</dbReference>
<proteinExistence type="predicted"/>
<dbReference type="GO" id="GO:0005657">
    <property type="term" value="C:replication fork"/>
    <property type="evidence" value="ECO:0007669"/>
    <property type="project" value="InterPro"/>
</dbReference>
<reference evidence="1 2" key="1">
    <citation type="journal article" date="2016" name="Mol. Biol. Evol.">
        <title>Comparative Genomics of Early-Diverging Mushroom-Forming Fungi Provides Insights into the Origins of Lignocellulose Decay Capabilities.</title>
        <authorList>
            <person name="Nagy L.G."/>
            <person name="Riley R."/>
            <person name="Tritt A."/>
            <person name="Adam C."/>
            <person name="Daum C."/>
            <person name="Floudas D."/>
            <person name="Sun H."/>
            <person name="Yadav J.S."/>
            <person name="Pangilinan J."/>
            <person name="Larsson K.H."/>
            <person name="Matsuura K."/>
            <person name="Barry K."/>
            <person name="Labutti K."/>
            <person name="Kuo R."/>
            <person name="Ohm R.A."/>
            <person name="Bhattacharya S.S."/>
            <person name="Shirouzu T."/>
            <person name="Yoshinaga Y."/>
            <person name="Martin F.M."/>
            <person name="Grigoriev I.V."/>
            <person name="Hibbett D.S."/>
        </authorList>
    </citation>
    <scope>NUCLEOTIDE SEQUENCE [LARGE SCALE GENOMIC DNA]</scope>
    <source>
        <strain evidence="1 2">HHB14362 ss-1</strain>
    </source>
</reference>
<evidence type="ECO:0000313" key="1">
    <source>
        <dbReference type="EMBL" id="KZT30503.1"/>
    </source>
</evidence>
<name>A0A165W130_9AGAM</name>
<dbReference type="OrthoDB" id="420422at2759"/>
<dbReference type="GO" id="GO:0033063">
    <property type="term" value="C:Rad51B-Rad51C-Rad51D-XRCC2 complex"/>
    <property type="evidence" value="ECO:0007669"/>
    <property type="project" value="InterPro"/>
</dbReference>
<organism evidence="1 2">
    <name type="scientific">Neolentinus lepideus HHB14362 ss-1</name>
    <dbReference type="NCBI Taxonomy" id="1314782"/>
    <lineage>
        <taxon>Eukaryota</taxon>
        <taxon>Fungi</taxon>
        <taxon>Dikarya</taxon>
        <taxon>Basidiomycota</taxon>
        <taxon>Agaricomycotina</taxon>
        <taxon>Agaricomycetes</taxon>
        <taxon>Gloeophyllales</taxon>
        <taxon>Gloeophyllaceae</taxon>
        <taxon>Neolentinus</taxon>
    </lineage>
</organism>
<dbReference type="InterPro" id="IPR030547">
    <property type="entry name" value="XRCC2"/>
</dbReference>
<protein>
    <submittedName>
        <fullName evidence="1">Uncharacterized protein</fullName>
    </submittedName>
</protein>
<sequence length="395" mass="42981">MESKPVTAEALLSEIESESLQNLLSSVQAETYPPGCVQIPALDAHFFSSLQHHASPLSSLNRGDVIEIQGAAGTGKTHLVYHLLVTCLMPVWYSGFKLGGWGKAAVVFDTENSFDILRFHQLAVSRVAHLLNTQTSGSGPLKERNLSTTAQSITDQCLQNLHIFAPSSSLQLSTTILHLPAYHSTRMADSEIGLIAIDSLSSFYWVDRYSAEQARTAARCSSRSTLPSVSTKNTLTCVLTALQRIRLSHGPVIVYTNWGLTLVSAPDGNPPQQQGTFYKQHLYPIQSSFAESSKDKTASVSCASTPLLPVTHHITLPFVPILHSSPGMSLGDARQQKEKYQQPMMRKGEIAAVARTIGSMRTSKFTFSLTTGQSAVPVDENLQSNPEFDEMTTGC</sequence>
<dbReference type="InParanoid" id="A0A165W130"/>
<accession>A0A165W130</accession>
<dbReference type="CDD" id="cd19490">
    <property type="entry name" value="XRCC2"/>
    <property type="match status" value="1"/>
</dbReference>
<dbReference type="Gene3D" id="3.40.50.300">
    <property type="entry name" value="P-loop containing nucleotide triphosphate hydrolases"/>
    <property type="match status" value="1"/>
</dbReference>
<gene>
    <name evidence="1" type="ORF">NEOLEDRAFT_13594</name>
</gene>
<dbReference type="AlphaFoldDB" id="A0A165W130"/>
<evidence type="ECO:0000313" key="2">
    <source>
        <dbReference type="Proteomes" id="UP000076761"/>
    </source>
</evidence>
<keyword evidence="2" id="KW-1185">Reference proteome</keyword>